<sequence>MSNRTDLVELEAFLAIVRAGGFRRAATIRGVSASALSHSMRSLEQRLGVRLLHRTSRSVHLTAAGEMLVRELEPRFRGIEEAIEGLNEFRGHLVGRVRITALRDAARLLLAPKLPAFLAAFPEIEVEIAVDDKFVDMVAEGFDAGIRYGGTVPEGMIASRLSDSLEWVIVGSPGYLKDHGHPKHPEDLSSHKCIRIRLGTDRIYEWEFEHQEKRLTIDVPGTIILDDSELSIRMAEAGVGLFYCLKARVEAQLSSGSLVAVLPEWISPGPGFHAYYSSHRQVPSALRAFLDHLRG</sequence>
<dbReference type="Pfam" id="PF00126">
    <property type="entry name" value="HTH_1"/>
    <property type="match status" value="1"/>
</dbReference>
<keyword evidence="4" id="KW-0238">DNA-binding</keyword>
<organism evidence="7 8">
    <name type="scientific">Bradyrhizobium zhanjiangense</name>
    <dbReference type="NCBI Taxonomy" id="1325107"/>
    <lineage>
        <taxon>Bacteria</taxon>
        <taxon>Pseudomonadati</taxon>
        <taxon>Pseudomonadota</taxon>
        <taxon>Alphaproteobacteria</taxon>
        <taxon>Hyphomicrobiales</taxon>
        <taxon>Nitrobacteraceae</taxon>
        <taxon>Bradyrhizobium</taxon>
    </lineage>
</organism>
<evidence type="ECO:0000256" key="4">
    <source>
        <dbReference type="ARBA" id="ARBA00023125"/>
    </source>
</evidence>
<dbReference type="GO" id="GO:0043565">
    <property type="term" value="F:sequence-specific DNA binding"/>
    <property type="evidence" value="ECO:0007669"/>
    <property type="project" value="TreeGrafter"/>
</dbReference>
<evidence type="ECO:0000259" key="6">
    <source>
        <dbReference type="PROSITE" id="PS50931"/>
    </source>
</evidence>
<dbReference type="Proteomes" id="UP000290565">
    <property type="component" value="Unassembled WGS sequence"/>
</dbReference>
<evidence type="ECO:0000313" key="8">
    <source>
        <dbReference type="Proteomes" id="UP000290565"/>
    </source>
</evidence>
<evidence type="ECO:0000313" key="7">
    <source>
        <dbReference type="EMBL" id="RXH41493.1"/>
    </source>
</evidence>
<dbReference type="InterPro" id="IPR036390">
    <property type="entry name" value="WH_DNA-bd_sf"/>
</dbReference>
<dbReference type="SUPFAM" id="SSF46785">
    <property type="entry name" value="Winged helix' DNA-binding domain"/>
    <property type="match status" value="1"/>
</dbReference>
<dbReference type="SUPFAM" id="SSF53850">
    <property type="entry name" value="Periplasmic binding protein-like II"/>
    <property type="match status" value="1"/>
</dbReference>
<keyword evidence="5" id="KW-0804">Transcription</keyword>
<keyword evidence="3" id="KW-0805">Transcription regulation</keyword>
<dbReference type="GO" id="GO:0006351">
    <property type="term" value="P:DNA-templated transcription"/>
    <property type="evidence" value="ECO:0007669"/>
    <property type="project" value="TreeGrafter"/>
</dbReference>
<dbReference type="EMBL" id="LBJM01000016">
    <property type="protein sequence ID" value="RXH41493.1"/>
    <property type="molecule type" value="Genomic_DNA"/>
</dbReference>
<dbReference type="PANTHER" id="PTHR30537">
    <property type="entry name" value="HTH-TYPE TRANSCRIPTIONAL REGULATOR"/>
    <property type="match status" value="1"/>
</dbReference>
<comment type="function">
    <text evidence="1">NodD regulates the expression of the nodABCFE genes which encode other nodulation proteins. NodD is also a negative regulator of its own expression. Binds flavonoids as inducers.</text>
</comment>
<dbReference type="PANTHER" id="PTHR30537:SF1">
    <property type="entry name" value="HTH-TYPE TRANSCRIPTIONAL REGULATOR PGRR"/>
    <property type="match status" value="1"/>
</dbReference>
<comment type="caution">
    <text evidence="7">The sequence shown here is derived from an EMBL/GenBank/DDBJ whole genome shotgun (WGS) entry which is preliminary data.</text>
</comment>
<dbReference type="Gene3D" id="3.40.190.290">
    <property type="match status" value="1"/>
</dbReference>
<evidence type="ECO:0000256" key="5">
    <source>
        <dbReference type="ARBA" id="ARBA00023163"/>
    </source>
</evidence>
<dbReference type="GO" id="GO:0003700">
    <property type="term" value="F:DNA-binding transcription factor activity"/>
    <property type="evidence" value="ECO:0007669"/>
    <property type="project" value="InterPro"/>
</dbReference>
<dbReference type="FunFam" id="1.10.10.10:FF:000001">
    <property type="entry name" value="LysR family transcriptional regulator"/>
    <property type="match status" value="1"/>
</dbReference>
<proteinExistence type="inferred from homology"/>
<feature type="domain" description="HTH lysR-type" evidence="6">
    <location>
        <begin position="5"/>
        <end position="62"/>
    </location>
</feature>
<evidence type="ECO:0000256" key="2">
    <source>
        <dbReference type="ARBA" id="ARBA00009437"/>
    </source>
</evidence>
<dbReference type="InterPro" id="IPR058163">
    <property type="entry name" value="LysR-type_TF_proteobact-type"/>
</dbReference>
<comment type="similarity">
    <text evidence="2">Belongs to the LysR transcriptional regulatory family.</text>
</comment>
<evidence type="ECO:0000256" key="3">
    <source>
        <dbReference type="ARBA" id="ARBA00023015"/>
    </source>
</evidence>
<dbReference type="Gene3D" id="1.10.10.10">
    <property type="entry name" value="Winged helix-like DNA-binding domain superfamily/Winged helix DNA-binding domain"/>
    <property type="match status" value="1"/>
</dbReference>
<dbReference type="AlphaFoldDB" id="A0A4Q0SNS9"/>
<name>A0A4Q0SNS9_9BRAD</name>
<evidence type="ECO:0000256" key="1">
    <source>
        <dbReference type="ARBA" id="ARBA00003502"/>
    </source>
</evidence>
<dbReference type="InterPro" id="IPR005119">
    <property type="entry name" value="LysR_subst-bd"/>
</dbReference>
<protein>
    <submittedName>
        <fullName evidence="7">LysR family transcriptional regulator</fullName>
    </submittedName>
</protein>
<dbReference type="Pfam" id="PF03466">
    <property type="entry name" value="LysR_substrate"/>
    <property type="match status" value="1"/>
</dbReference>
<dbReference type="InterPro" id="IPR036388">
    <property type="entry name" value="WH-like_DNA-bd_sf"/>
</dbReference>
<accession>A0A4Q0SNS9</accession>
<dbReference type="RefSeq" id="WP_091880834.1">
    <property type="nucleotide sequence ID" value="NZ_LBJM01000016.1"/>
</dbReference>
<gene>
    <name evidence="7" type="ORF">XH94_07750</name>
</gene>
<dbReference type="InterPro" id="IPR000847">
    <property type="entry name" value="LysR_HTH_N"/>
</dbReference>
<reference evidence="7 8" key="1">
    <citation type="submission" date="2015-04" db="EMBL/GenBank/DDBJ databases">
        <title>Comparative genomics of rhizobia nodulating Arachis hypogaea in China.</title>
        <authorList>
            <person name="Li Y."/>
        </authorList>
    </citation>
    <scope>NUCLEOTIDE SEQUENCE [LARGE SCALE GENOMIC DNA]</scope>
    <source>
        <strain evidence="7 8">CCBAU 51787</strain>
    </source>
</reference>
<dbReference type="PROSITE" id="PS50931">
    <property type="entry name" value="HTH_LYSR"/>
    <property type="match status" value="1"/>
</dbReference>
<dbReference type="CDD" id="cd08474">
    <property type="entry name" value="PBP2_CrgA_like_5"/>
    <property type="match status" value="1"/>
</dbReference>